<evidence type="ECO:0000256" key="4">
    <source>
        <dbReference type="ARBA" id="ARBA00023187"/>
    </source>
</evidence>
<evidence type="ECO:0000256" key="3">
    <source>
        <dbReference type="ARBA" id="ARBA00022737"/>
    </source>
</evidence>
<dbReference type="OrthoDB" id="200206at2759"/>
<dbReference type="GO" id="GO:0016301">
    <property type="term" value="F:kinase activity"/>
    <property type="evidence" value="ECO:0007669"/>
    <property type="project" value="UniProtKB-KW"/>
</dbReference>
<dbReference type="GO" id="GO:0000387">
    <property type="term" value="P:spliceosomal snRNP assembly"/>
    <property type="evidence" value="ECO:0007669"/>
    <property type="project" value="TreeGrafter"/>
</dbReference>
<evidence type="ECO:0000256" key="5">
    <source>
        <dbReference type="ARBA" id="ARBA00038394"/>
    </source>
</evidence>
<dbReference type="AlphaFoldDB" id="A0A2P6V4X4"/>
<keyword evidence="3" id="KW-0677">Repeat</keyword>
<dbReference type="GO" id="GO:0032797">
    <property type="term" value="C:SMN complex"/>
    <property type="evidence" value="ECO:0007669"/>
    <property type="project" value="TreeGrafter"/>
</dbReference>
<keyword evidence="8" id="KW-0675">Receptor</keyword>
<dbReference type="PROSITE" id="PS50082">
    <property type="entry name" value="WD_REPEATS_2"/>
    <property type="match status" value="2"/>
</dbReference>
<gene>
    <name evidence="8" type="ORF">C2E20_7330</name>
</gene>
<feature type="repeat" description="WD" evidence="7">
    <location>
        <begin position="59"/>
        <end position="100"/>
    </location>
</feature>
<dbReference type="PROSITE" id="PS50294">
    <property type="entry name" value="WD_REPEATS_REGION"/>
    <property type="match status" value="1"/>
</dbReference>
<keyword evidence="4" id="KW-0508">mRNA splicing</keyword>
<evidence type="ECO:0000256" key="1">
    <source>
        <dbReference type="ARBA" id="ARBA00022574"/>
    </source>
</evidence>
<organism evidence="8 9">
    <name type="scientific">Micractinium conductrix</name>
    <dbReference type="NCBI Taxonomy" id="554055"/>
    <lineage>
        <taxon>Eukaryota</taxon>
        <taxon>Viridiplantae</taxon>
        <taxon>Chlorophyta</taxon>
        <taxon>core chlorophytes</taxon>
        <taxon>Trebouxiophyceae</taxon>
        <taxon>Chlorellales</taxon>
        <taxon>Chlorellaceae</taxon>
        <taxon>Chlorella clade</taxon>
        <taxon>Micractinium</taxon>
    </lineage>
</organism>
<keyword evidence="9" id="KW-1185">Reference proteome</keyword>
<evidence type="ECO:0000256" key="2">
    <source>
        <dbReference type="ARBA" id="ARBA00022664"/>
    </source>
</evidence>
<evidence type="ECO:0000256" key="6">
    <source>
        <dbReference type="ARBA" id="ARBA00040390"/>
    </source>
</evidence>
<dbReference type="STRING" id="554055.A0A2P6V4X4"/>
<dbReference type="PANTHER" id="PTHR19877">
    <property type="entry name" value="EUKARYOTIC TRANSLATION INITIATION FACTOR 3 SUBUNIT I"/>
    <property type="match status" value="1"/>
</dbReference>
<sequence>MASTRKPVQTPLVCHGHTRPIVELQFSPVTPDGIFLASASKDGQPMLRNGETGDWIGTFQGHKGAVWSCVLNDAAVIGATASADFTARVWNATTGDELHAFQHKHIVRSVSFARGDGAWRLVTGGAEKLLRIYDLQRPEAAPTQFGPAPDNIRVTHWIADNNLLLVSYLDKPNIDVWDVRSGSVARTLESSGGAVTSIEVTPCGRYIVSADGKQVDFRDAASFDLLKSHVCEGYEVESASYAPEKKKFVTGGSDMWVRLLDFDSGAELEVCKGHHGPVHNVRFTPGGATYASGSEDGTIRIWRTDFQERAAAAAADNGGDAAATENGLGG</sequence>
<keyword evidence="1 7" id="KW-0853">WD repeat</keyword>
<dbReference type="PANTHER" id="PTHR19877:SF13">
    <property type="entry name" value="SERINE-THREONINE KINASE RECEPTOR-ASSOCIATED PROTEIN"/>
    <property type="match status" value="1"/>
</dbReference>
<dbReference type="InterPro" id="IPR036322">
    <property type="entry name" value="WD40_repeat_dom_sf"/>
</dbReference>
<accession>A0A2P6V4X4</accession>
<proteinExistence type="inferred from homology"/>
<dbReference type="SMART" id="SM00320">
    <property type="entry name" value="WD40"/>
    <property type="match status" value="6"/>
</dbReference>
<keyword evidence="2" id="KW-0507">mRNA processing</keyword>
<evidence type="ECO:0000256" key="7">
    <source>
        <dbReference type="PROSITE-ProRule" id="PRU00221"/>
    </source>
</evidence>
<dbReference type="InterPro" id="IPR015943">
    <property type="entry name" value="WD40/YVTN_repeat-like_dom_sf"/>
</dbReference>
<dbReference type="EMBL" id="LHPF02000029">
    <property type="protein sequence ID" value="PSC69138.1"/>
    <property type="molecule type" value="Genomic_DNA"/>
</dbReference>
<protein>
    <recommendedName>
        <fullName evidence="6">Serine-threonine kinase receptor-associated protein</fullName>
    </recommendedName>
</protein>
<comment type="similarity">
    <text evidence="5">Belongs to the WD repeat STRAP family.</text>
</comment>
<evidence type="ECO:0000313" key="9">
    <source>
        <dbReference type="Proteomes" id="UP000239649"/>
    </source>
</evidence>
<keyword evidence="8" id="KW-0808">Transferase</keyword>
<reference evidence="8 9" key="1">
    <citation type="journal article" date="2018" name="Plant J.">
        <title>Genome sequences of Chlorella sorokiniana UTEX 1602 and Micractinium conductrix SAG 241.80: implications to maltose excretion by a green alga.</title>
        <authorList>
            <person name="Arriola M.B."/>
            <person name="Velmurugan N."/>
            <person name="Zhang Y."/>
            <person name="Plunkett M.H."/>
            <person name="Hondzo H."/>
            <person name="Barney B.M."/>
        </authorList>
    </citation>
    <scope>NUCLEOTIDE SEQUENCE [LARGE SCALE GENOMIC DNA]</scope>
    <source>
        <strain evidence="8 9">SAG 241.80</strain>
    </source>
</reference>
<dbReference type="CDD" id="cd00200">
    <property type="entry name" value="WD40"/>
    <property type="match status" value="1"/>
</dbReference>
<dbReference type="SUPFAM" id="SSF50978">
    <property type="entry name" value="WD40 repeat-like"/>
    <property type="match status" value="1"/>
</dbReference>
<dbReference type="Pfam" id="PF00400">
    <property type="entry name" value="WD40"/>
    <property type="match status" value="3"/>
</dbReference>
<dbReference type="InterPro" id="IPR001680">
    <property type="entry name" value="WD40_rpt"/>
</dbReference>
<feature type="repeat" description="WD" evidence="7">
    <location>
        <begin position="271"/>
        <end position="312"/>
    </location>
</feature>
<name>A0A2P6V4X4_9CHLO</name>
<evidence type="ECO:0000313" key="8">
    <source>
        <dbReference type="EMBL" id="PSC69138.1"/>
    </source>
</evidence>
<comment type="caution">
    <text evidence="8">The sequence shown here is derived from an EMBL/GenBank/DDBJ whole genome shotgun (WGS) entry which is preliminary data.</text>
</comment>
<keyword evidence="8" id="KW-0418">Kinase</keyword>
<dbReference type="GO" id="GO:0003723">
    <property type="term" value="F:RNA binding"/>
    <property type="evidence" value="ECO:0007669"/>
    <property type="project" value="TreeGrafter"/>
</dbReference>
<dbReference type="Gene3D" id="2.130.10.10">
    <property type="entry name" value="YVTN repeat-like/Quinoprotein amine dehydrogenase"/>
    <property type="match status" value="1"/>
</dbReference>
<dbReference type="Proteomes" id="UP000239649">
    <property type="component" value="Unassembled WGS sequence"/>
</dbReference>